<dbReference type="Proteomes" id="UP001165085">
    <property type="component" value="Unassembled WGS sequence"/>
</dbReference>
<feature type="transmembrane region" description="Helical" evidence="2">
    <location>
        <begin position="811"/>
        <end position="831"/>
    </location>
</feature>
<feature type="region of interest" description="Disordered" evidence="1">
    <location>
        <begin position="641"/>
        <end position="662"/>
    </location>
</feature>
<organism evidence="4 5">
    <name type="scientific">Triparma strigata</name>
    <dbReference type="NCBI Taxonomy" id="1606541"/>
    <lineage>
        <taxon>Eukaryota</taxon>
        <taxon>Sar</taxon>
        <taxon>Stramenopiles</taxon>
        <taxon>Ochrophyta</taxon>
        <taxon>Bolidophyceae</taxon>
        <taxon>Parmales</taxon>
        <taxon>Triparmaceae</taxon>
        <taxon>Triparma</taxon>
    </lineage>
</organism>
<feature type="transmembrane region" description="Helical" evidence="2">
    <location>
        <begin position="698"/>
        <end position="720"/>
    </location>
</feature>
<dbReference type="OrthoDB" id="10475250at2759"/>
<keyword evidence="2" id="KW-0472">Membrane</keyword>
<feature type="transmembrane region" description="Helical" evidence="2">
    <location>
        <begin position="502"/>
        <end position="520"/>
    </location>
</feature>
<dbReference type="EMBL" id="BRXY01000364">
    <property type="protein sequence ID" value="GMH89952.1"/>
    <property type="molecule type" value="Genomic_DNA"/>
</dbReference>
<reference evidence="5" key="1">
    <citation type="journal article" date="2023" name="Commun. Biol.">
        <title>Genome analysis of Parmales, the sister group of diatoms, reveals the evolutionary specialization of diatoms from phago-mixotrophs to photoautotrophs.</title>
        <authorList>
            <person name="Ban H."/>
            <person name="Sato S."/>
            <person name="Yoshikawa S."/>
            <person name="Yamada K."/>
            <person name="Nakamura Y."/>
            <person name="Ichinomiya M."/>
            <person name="Sato N."/>
            <person name="Blanc-Mathieu R."/>
            <person name="Endo H."/>
            <person name="Kuwata A."/>
            <person name="Ogata H."/>
        </authorList>
    </citation>
    <scope>NUCLEOTIDE SEQUENCE [LARGE SCALE GENOMIC DNA]</scope>
    <source>
        <strain evidence="5">NIES 3701</strain>
    </source>
</reference>
<keyword evidence="3" id="KW-0732">Signal</keyword>
<feature type="transmembrane region" description="Helical" evidence="2">
    <location>
        <begin position="896"/>
        <end position="915"/>
    </location>
</feature>
<feature type="transmembrane region" description="Helical" evidence="2">
    <location>
        <begin position="246"/>
        <end position="267"/>
    </location>
</feature>
<accession>A0A9W7BGF1</accession>
<feature type="signal peptide" evidence="3">
    <location>
        <begin position="1"/>
        <end position="17"/>
    </location>
</feature>
<keyword evidence="2" id="KW-0812">Transmembrane</keyword>
<dbReference type="Gene3D" id="3.80.10.10">
    <property type="entry name" value="Ribonuclease Inhibitor"/>
    <property type="match status" value="1"/>
</dbReference>
<feature type="transmembrane region" description="Helical" evidence="2">
    <location>
        <begin position="279"/>
        <end position="300"/>
    </location>
</feature>
<dbReference type="AlphaFoldDB" id="A0A9W7BGF1"/>
<feature type="transmembrane region" description="Helical" evidence="2">
    <location>
        <begin position="30"/>
        <end position="51"/>
    </location>
</feature>
<dbReference type="InterPro" id="IPR032675">
    <property type="entry name" value="LRR_dom_sf"/>
</dbReference>
<feature type="transmembrane region" description="Helical" evidence="2">
    <location>
        <begin position="194"/>
        <end position="214"/>
    </location>
</feature>
<feature type="transmembrane region" description="Helical" evidence="2">
    <location>
        <begin position="726"/>
        <end position="745"/>
    </location>
</feature>
<protein>
    <submittedName>
        <fullName evidence="4">Uncharacterized protein</fullName>
    </submittedName>
</protein>
<feature type="transmembrane region" description="Helical" evidence="2">
    <location>
        <begin position="837"/>
        <end position="856"/>
    </location>
</feature>
<feature type="transmembrane region" description="Helical" evidence="2">
    <location>
        <begin position="432"/>
        <end position="453"/>
    </location>
</feature>
<comment type="caution">
    <text evidence="4">The sequence shown here is derived from an EMBL/GenBank/DDBJ whole genome shotgun (WGS) entry which is preliminary data.</text>
</comment>
<feature type="transmembrane region" description="Helical" evidence="2">
    <location>
        <begin position="569"/>
        <end position="592"/>
    </location>
</feature>
<keyword evidence="5" id="KW-1185">Reference proteome</keyword>
<dbReference type="SUPFAM" id="SSF52047">
    <property type="entry name" value="RNI-like"/>
    <property type="match status" value="1"/>
</dbReference>
<sequence length="1246" mass="138493">MTSLILFLLFCISSTQACDASSCEDHGPLILGVTSGILAFLWLGYHAVVFFRNRRAQATPTLSSDPETSQVANPVIADDLELGKKPAAIKGDGDKAVNSQVEAAMEKTMKSEAGDAKDLVGGTSAVHQWMSGGGSGGFWSMAYIVINFCQNFTLVSLFEVAWPVSWSLSIRFFDLSTLDISIAFPTIVKNHPEFAKWISFLLPLLFHPLLIARFDNGLFRRMKKDRSERILKQLAKKEAWDKYKQLLFPMLLVPTLVLVVTGVIFALTGGEKDGVGETLAGVFLSIILVIELIVFGLHFYSKNENGGYVYNTNHKCLSVLGKPLGYALYHILTATPVALAINGYGSPTTSMIMYSIILFIFTIPLLVYTIYYPVALLIYLVYVILACFNQALAEVKGCLKGVEPPKFEPPTLKELIVSLPSMEKKNANLMRLWSGWGLLTSCFLIPILVFLAEERNLDALWGLQVFVATLPSICACIYHGMDFKKNFKKNGMVLKFKINSHVVSEMYFFLAMNTVYPAMVSLSVTGVTMGVEVMLCFMAVGVFQYVSVETWRVATLTDNLFDDNGNPRYWIPQDSVTVVLASILSLLTASIISTLLPLIAAPLMLGLGVLWFMTYGIFVVLHKFGLRSLYVRCETSVGENDSSTNSSFGANAPGIKFGNGDDAARRRRDLPLQSRTDSGTKEEMVARKFQDQREKLEFGLFFFMYLVSYLSGVNAVVGAVTEGGGLGITSMCLSPFYVLAPLVRLSQVAKNMYNKVVGNQRYFTSYKASLEDKINGDIELSRKNNNNSEESPLFEQALCSSLLGPFEQRYWWFKVYLLMEKACLAFIALYLGSSQNGIWGGVGLTAAGCVMSIITRPYWDNTEDWCDILARTSTLITCVIGGLIKSGQVDPSNSFAQTSLFVVTLLSFIILIMTLGPVRVFHALNAWVTAKRAGGKSSSEDGFKEMTYNEAATFTSADMNEFTLQQQMWFMKHHPWFAVRHLADRPDIGKDTFLSSLGNAYKNREEKLTIKNPLNPFQIAAIVSFFGCSEALTNVDLGDNKLEPSGIERLIKLLTKKYKARPDAEMKFSFDSQHTSSYEKCVFGFMLQGNSKLELAHEKRLSEHSNIKMFVRVACCKNGLTHFKVTDSDLDDESMHEVVSVIKKHSSTLAEFDISNNSFTDDGMNILFDALCALEGQTKINFVFKGNKGVKCYEHWKTVIGLQQDKKVDFKMERAKYLKISEESTVTVKDVVEVDEDSGKGEGGEP</sequence>
<feature type="transmembrane region" description="Helical" evidence="2">
    <location>
        <begin position="459"/>
        <end position="481"/>
    </location>
</feature>
<feature type="transmembrane region" description="Helical" evidence="2">
    <location>
        <begin position="526"/>
        <end position="548"/>
    </location>
</feature>
<keyword evidence="2" id="KW-1133">Transmembrane helix</keyword>
<feature type="transmembrane region" description="Helical" evidence="2">
    <location>
        <begin position="351"/>
        <end position="370"/>
    </location>
</feature>
<proteinExistence type="predicted"/>
<evidence type="ECO:0000256" key="2">
    <source>
        <dbReference type="SAM" id="Phobius"/>
    </source>
</evidence>
<evidence type="ECO:0000256" key="1">
    <source>
        <dbReference type="SAM" id="MobiDB-lite"/>
    </source>
</evidence>
<gene>
    <name evidence="4" type="ORF">TrST_g13450</name>
</gene>
<feature type="transmembrane region" description="Helical" evidence="2">
    <location>
        <begin position="598"/>
        <end position="621"/>
    </location>
</feature>
<name>A0A9W7BGF1_9STRA</name>
<feature type="chain" id="PRO_5040768725" evidence="3">
    <location>
        <begin position="18"/>
        <end position="1246"/>
    </location>
</feature>
<evidence type="ECO:0000313" key="4">
    <source>
        <dbReference type="EMBL" id="GMH89952.1"/>
    </source>
</evidence>
<evidence type="ECO:0000313" key="5">
    <source>
        <dbReference type="Proteomes" id="UP001165085"/>
    </source>
</evidence>
<evidence type="ECO:0000256" key="3">
    <source>
        <dbReference type="SAM" id="SignalP"/>
    </source>
</evidence>
<feature type="transmembrane region" description="Helical" evidence="2">
    <location>
        <begin position="138"/>
        <end position="158"/>
    </location>
</feature>